<evidence type="ECO:0000313" key="1">
    <source>
        <dbReference type="EMBL" id="MCY9596827.1"/>
    </source>
</evidence>
<dbReference type="EMBL" id="JAMDMJ010000015">
    <property type="protein sequence ID" value="MCY9596827.1"/>
    <property type="molecule type" value="Genomic_DNA"/>
</dbReference>
<dbReference type="EMBL" id="CP026520">
    <property type="protein sequence ID" value="QAV19858.1"/>
    <property type="molecule type" value="Genomic_DNA"/>
</dbReference>
<dbReference type="InterPro" id="IPR011042">
    <property type="entry name" value="6-blade_b-propeller_TolB-like"/>
</dbReference>
<dbReference type="SUPFAM" id="SSF82171">
    <property type="entry name" value="DPP6 N-terminal domain-like"/>
    <property type="match status" value="1"/>
</dbReference>
<reference evidence="2 3" key="1">
    <citation type="submission" date="2018-01" db="EMBL/GenBank/DDBJ databases">
        <title>The whole genome sequencing and assembly of Paenibacillus chitinolyticus KCCM 41400 strain.</title>
        <authorList>
            <person name="Kim J.-Y."/>
            <person name="Park M.-K."/>
            <person name="Lee Y.-J."/>
            <person name="Yi H."/>
            <person name="Bahn Y.-S."/>
            <person name="Kim J.F."/>
            <person name="Lee D.-W."/>
        </authorList>
    </citation>
    <scope>NUCLEOTIDE SEQUENCE [LARGE SCALE GENOMIC DNA]</scope>
    <source>
        <strain evidence="2 3">KCCM 41400</strain>
    </source>
</reference>
<dbReference type="RefSeq" id="WP_042227231.1">
    <property type="nucleotide sequence ID" value="NZ_JAMDMJ010000015.1"/>
</dbReference>
<dbReference type="Proteomes" id="UP001527202">
    <property type="component" value="Unassembled WGS sequence"/>
</dbReference>
<name>A0A410WZJ0_9BACL</name>
<protein>
    <submittedName>
        <fullName evidence="1">PD40 domain-containing protein</fullName>
    </submittedName>
</protein>
<dbReference type="Pfam" id="PF07676">
    <property type="entry name" value="PD40"/>
    <property type="match status" value="1"/>
</dbReference>
<dbReference type="Proteomes" id="UP000288943">
    <property type="component" value="Chromosome"/>
</dbReference>
<evidence type="ECO:0000313" key="2">
    <source>
        <dbReference type="EMBL" id="QAV19858.1"/>
    </source>
</evidence>
<organism evidence="2 3">
    <name type="scientific">Paenibacillus chitinolyticus</name>
    <dbReference type="NCBI Taxonomy" id="79263"/>
    <lineage>
        <taxon>Bacteria</taxon>
        <taxon>Bacillati</taxon>
        <taxon>Bacillota</taxon>
        <taxon>Bacilli</taxon>
        <taxon>Bacillales</taxon>
        <taxon>Paenibacillaceae</taxon>
        <taxon>Paenibacillus</taxon>
    </lineage>
</organism>
<reference evidence="1 4" key="2">
    <citation type="submission" date="2022-05" db="EMBL/GenBank/DDBJ databases">
        <title>Genome Sequencing of Bee-Associated Microbes.</title>
        <authorList>
            <person name="Dunlap C."/>
        </authorList>
    </citation>
    <scope>NUCLEOTIDE SEQUENCE [LARGE SCALE GENOMIC DNA]</scope>
    <source>
        <strain evidence="1 4">NRRL B-23120</strain>
    </source>
</reference>
<dbReference type="AlphaFoldDB" id="A0A410WZJ0"/>
<evidence type="ECO:0000313" key="3">
    <source>
        <dbReference type="Proteomes" id="UP000288943"/>
    </source>
</evidence>
<dbReference type="KEGG" id="pchi:PC41400_20230"/>
<evidence type="ECO:0000313" key="4">
    <source>
        <dbReference type="Proteomes" id="UP001527202"/>
    </source>
</evidence>
<sequence length="331" mass="35200">MFLFAAAPGCDRSPSPSVTVVDPPAAGTGVNTVLAGIQRLDQFYGMGWSPEGELIGISGASLAGAPLEFRNLAGDKIRDTGIKGATGLQMAPDGKNAWVYHRYEGTADFYNLESGRITRTGPQSRELSGAWVDDKSYLAVLAEQKSRLVRFGIDGEMTPVEHENVESGIVKAVFKAGRLYVLSGERELTVTETGGGGARAWTRSGVSDFALSPDGRQIALVSGTEPDQSVLVLADAVRGGSEKTAARGRLLGQLSWSPDGSRVAFSVFSPDQGMTGLYVMNADSGRMIPVSYKPNLKSVIDWSPAGTSFMVSEVLSGDITDNMFTTIYQLK</sequence>
<accession>A0A410WZJ0</accession>
<keyword evidence="4" id="KW-1185">Reference proteome</keyword>
<gene>
    <name evidence="1" type="ORF">M5X16_13685</name>
    <name evidence="2" type="ORF">PC41400_20230</name>
</gene>
<proteinExistence type="predicted"/>
<dbReference type="Gene3D" id="2.120.10.30">
    <property type="entry name" value="TolB, C-terminal domain"/>
    <property type="match status" value="1"/>
</dbReference>
<dbReference type="OrthoDB" id="137129at2"/>
<dbReference type="InterPro" id="IPR011659">
    <property type="entry name" value="WD40"/>
</dbReference>